<dbReference type="EMBL" id="PDKO01000012">
    <property type="protein sequence ID" value="RXJ61798.1"/>
    <property type="molecule type" value="Genomic_DNA"/>
</dbReference>
<proteinExistence type="predicted"/>
<evidence type="ECO:0000313" key="5">
    <source>
        <dbReference type="Proteomes" id="UP000290191"/>
    </source>
</evidence>
<dbReference type="PANTHER" id="PTHR20857">
    <property type="entry name" value="THIAMINE-PHOSPHATE PYROPHOSPHORYLASE"/>
    <property type="match status" value="1"/>
</dbReference>
<dbReference type="RefSeq" id="WP_129082738.1">
    <property type="nucleotide sequence ID" value="NZ_CP041070.1"/>
</dbReference>
<evidence type="ECO:0000259" key="3">
    <source>
        <dbReference type="Pfam" id="PF02581"/>
    </source>
</evidence>
<dbReference type="STRING" id="877500.GCA_000935065_01244"/>
<dbReference type="AlphaFoldDB" id="A0A4V1LPN3"/>
<feature type="domain" description="Thiamine phosphate synthase/TenI" evidence="3">
    <location>
        <begin position="8"/>
        <end position="185"/>
    </location>
</feature>
<dbReference type="SUPFAM" id="SSF51391">
    <property type="entry name" value="Thiamin phosphate synthase"/>
    <property type="match status" value="1"/>
</dbReference>
<gene>
    <name evidence="4" type="ORF">CRV06_12450</name>
</gene>
<dbReference type="Proteomes" id="UP000290191">
    <property type="component" value="Unassembled WGS sequence"/>
</dbReference>
<keyword evidence="5" id="KW-1185">Reference proteome</keyword>
<protein>
    <submittedName>
        <fullName evidence="4">Thiamine phosphate synthase</fullName>
    </submittedName>
</protein>
<dbReference type="Gene3D" id="3.20.20.70">
    <property type="entry name" value="Aldolase class I"/>
    <property type="match status" value="1"/>
</dbReference>
<organism evidence="4 5">
    <name type="scientific">Halarcobacter anaerophilus</name>
    <dbReference type="NCBI Taxonomy" id="877500"/>
    <lineage>
        <taxon>Bacteria</taxon>
        <taxon>Pseudomonadati</taxon>
        <taxon>Campylobacterota</taxon>
        <taxon>Epsilonproteobacteria</taxon>
        <taxon>Campylobacterales</taxon>
        <taxon>Arcobacteraceae</taxon>
        <taxon>Halarcobacter</taxon>
    </lineage>
</organism>
<dbReference type="InterPro" id="IPR022998">
    <property type="entry name" value="ThiamineP_synth_TenI"/>
</dbReference>
<keyword evidence="2" id="KW-0784">Thiamine biosynthesis</keyword>
<accession>A0A4V1LPN3</accession>
<sequence>MNHDFINYLITDPKYYSDNPELFRKNLTKVLKQKQVNMACFRDKESNNYEELAKIFVNVCKENNINKILLNSNYNLSYKLKAHGVHLTSSQFDKIKEAKKLDLYTVISCHTFKDLDMAMQFHANAVTYSPIFRTPNKGEPKGISNLKEIVNLYEDLNIIALGGIISKEQIEEIKKSKAYGFASIRYFI</sequence>
<comment type="caution">
    <text evidence="4">The sequence shown here is derived from an EMBL/GenBank/DDBJ whole genome shotgun (WGS) entry which is preliminary data.</text>
</comment>
<dbReference type="InterPro" id="IPR036206">
    <property type="entry name" value="ThiamineP_synth_sf"/>
</dbReference>
<dbReference type="InterPro" id="IPR013785">
    <property type="entry name" value="Aldolase_TIM"/>
</dbReference>
<dbReference type="Pfam" id="PF02581">
    <property type="entry name" value="TMP-TENI"/>
    <property type="match status" value="1"/>
</dbReference>
<comment type="pathway">
    <text evidence="1">Cofactor biosynthesis; thiamine diphosphate biosynthesis.</text>
</comment>
<dbReference type="GO" id="GO:0004789">
    <property type="term" value="F:thiamine-phosphate diphosphorylase activity"/>
    <property type="evidence" value="ECO:0007669"/>
    <property type="project" value="TreeGrafter"/>
</dbReference>
<evidence type="ECO:0000256" key="2">
    <source>
        <dbReference type="ARBA" id="ARBA00022977"/>
    </source>
</evidence>
<dbReference type="GO" id="GO:0009228">
    <property type="term" value="P:thiamine biosynthetic process"/>
    <property type="evidence" value="ECO:0007669"/>
    <property type="project" value="UniProtKB-KW"/>
</dbReference>
<dbReference type="OrthoDB" id="5347413at2"/>
<dbReference type="CDD" id="cd00564">
    <property type="entry name" value="TMP_TenI"/>
    <property type="match status" value="1"/>
</dbReference>
<name>A0A4V1LPN3_9BACT</name>
<evidence type="ECO:0000313" key="4">
    <source>
        <dbReference type="EMBL" id="RXJ61798.1"/>
    </source>
</evidence>
<dbReference type="PANTHER" id="PTHR20857:SF15">
    <property type="entry name" value="THIAMINE-PHOSPHATE SYNTHASE"/>
    <property type="match status" value="1"/>
</dbReference>
<evidence type="ECO:0000256" key="1">
    <source>
        <dbReference type="ARBA" id="ARBA00004948"/>
    </source>
</evidence>
<reference evidence="4 5" key="1">
    <citation type="submission" date="2017-10" db="EMBL/GenBank/DDBJ databases">
        <title>Genomics of the genus Arcobacter.</title>
        <authorList>
            <person name="Perez-Cataluna A."/>
            <person name="Figueras M.J."/>
        </authorList>
    </citation>
    <scope>NUCLEOTIDE SEQUENCE [LARGE SCALE GENOMIC DNA]</scope>
    <source>
        <strain evidence="4 5">DSM 24636</strain>
    </source>
</reference>
<dbReference type="GO" id="GO:0005737">
    <property type="term" value="C:cytoplasm"/>
    <property type="evidence" value="ECO:0007669"/>
    <property type="project" value="TreeGrafter"/>
</dbReference>